<dbReference type="OrthoDB" id="420564at2759"/>
<organism evidence="1 2">
    <name type="scientific">Alternaria atra</name>
    <dbReference type="NCBI Taxonomy" id="119953"/>
    <lineage>
        <taxon>Eukaryota</taxon>
        <taxon>Fungi</taxon>
        <taxon>Dikarya</taxon>
        <taxon>Ascomycota</taxon>
        <taxon>Pezizomycotina</taxon>
        <taxon>Dothideomycetes</taxon>
        <taxon>Pleosporomycetidae</taxon>
        <taxon>Pleosporales</taxon>
        <taxon>Pleosporineae</taxon>
        <taxon>Pleosporaceae</taxon>
        <taxon>Alternaria</taxon>
        <taxon>Alternaria sect. Ulocladioides</taxon>
    </lineage>
</organism>
<evidence type="ECO:0008006" key="3">
    <source>
        <dbReference type="Google" id="ProtNLM"/>
    </source>
</evidence>
<dbReference type="RefSeq" id="XP_043175294.1">
    <property type="nucleotide sequence ID" value="XM_043319359.1"/>
</dbReference>
<dbReference type="PANTHER" id="PTHR35179">
    <property type="entry name" value="PROTEIN CBG02620"/>
    <property type="match status" value="1"/>
</dbReference>
<comment type="caution">
    <text evidence="1">The sequence shown here is derived from an EMBL/GenBank/DDBJ whole genome shotgun (WGS) entry which is preliminary data.</text>
</comment>
<dbReference type="EMBL" id="CAJRGZ010000031">
    <property type="protein sequence ID" value="CAG5187432.1"/>
    <property type="molecule type" value="Genomic_DNA"/>
</dbReference>
<dbReference type="Proteomes" id="UP000676310">
    <property type="component" value="Unassembled WGS sequence"/>
</dbReference>
<keyword evidence="2" id="KW-1185">Reference proteome</keyword>
<protein>
    <recommendedName>
        <fullName evidence="3">Geranylgeranyl pyrophosphate synthetase</fullName>
    </recommendedName>
</protein>
<reference evidence="1" key="1">
    <citation type="submission" date="2021-05" db="EMBL/GenBank/DDBJ databases">
        <authorList>
            <person name="Stam R."/>
        </authorList>
    </citation>
    <scope>NUCLEOTIDE SEQUENCE</scope>
    <source>
        <strain evidence="1">CS162</strain>
    </source>
</reference>
<accession>A0A8J2IG49</accession>
<dbReference type="PANTHER" id="PTHR35179:SF2">
    <property type="entry name" value="START DOMAIN-CONTAINING PROTEIN"/>
    <property type="match status" value="1"/>
</dbReference>
<dbReference type="AlphaFoldDB" id="A0A8J2IG49"/>
<evidence type="ECO:0000313" key="2">
    <source>
        <dbReference type="Proteomes" id="UP000676310"/>
    </source>
</evidence>
<evidence type="ECO:0000313" key="1">
    <source>
        <dbReference type="EMBL" id="CAG5187432.1"/>
    </source>
</evidence>
<gene>
    <name evidence="1" type="ORF">ALTATR162_LOCUS11717</name>
</gene>
<dbReference type="GeneID" id="67012020"/>
<name>A0A8J2IG49_9PLEO</name>
<sequence length="614" mass="68823">MVSRVVATICRSDLSDRLDPAHATTTEFEYLASYSWLESEVPTILVPGWAPLWSPPAGPLKLEPDSGRVYIDQNAARSPDAPLEPLFGALSAQKPNFKMGSVDVITDRNNIRKLLRFLGGTSSESFQIRVEIVEGKRALFTRMENETTTVVRGFQGYGRNFEKACTKSATRTSGYYRITSFRFCGLQCVVRHETDGYIDDGLGRAAVHKQADMTDSLPQLLETLQLADSVSASKHTAHITVQKEGKEVDLSSIVEAKTRAASKSLDMDETAAQLWLSQTAHLAIGYHKNGLFNDVQIRDMTQNVRDWEKSNKKVLCSLGYLLNEIIEVVKNSASQVAVVRYDGGMKLEVIAGEQEKAPSEGVDANWQGEKQGIEDRTLMAEKGDQYKTPAQTNTPSCVMTPITVGKVRYEIDISRIPRLASLVLTSNPNLSQSTEIIHEAIPLFDVAFKGIESGYRQCFRLMSTDITSYRTLCDTYDFLHVDVCQGRTLSEIIKDLKAGQGYDEDRDKSKARDAAFKLAYFIQQDMFQSIEKHKNAIFNAVLFVVSHHGTFKWKTRNAVRAVYESKLTLSVKQSANLDQWHKLDYGEQADTHEVDGTTEEETSDWYDSDCSDFW</sequence>
<proteinExistence type="predicted"/>